<dbReference type="PANTHER" id="PTHR10859">
    <property type="entry name" value="GLYCOSYL TRANSFERASE"/>
    <property type="match status" value="1"/>
</dbReference>
<dbReference type="HOGENOM" id="CLU_033536_3_0_11"/>
<keyword evidence="12 14" id="KW-0472">Membrane</keyword>
<dbReference type="InterPro" id="IPR001173">
    <property type="entry name" value="Glyco_trans_2-like"/>
</dbReference>
<protein>
    <recommendedName>
        <fullName evidence="5">dolichyl-phosphate beta-glucosyltransferase</fullName>
        <ecNumber evidence="5">2.4.1.117</ecNumber>
    </recommendedName>
</protein>
<dbReference type="Gene3D" id="3.90.550.10">
    <property type="entry name" value="Spore Coat Polysaccharide Biosynthesis Protein SpsA, Chain A"/>
    <property type="match status" value="1"/>
</dbReference>
<evidence type="ECO:0000256" key="13">
    <source>
        <dbReference type="ARBA" id="ARBA00045097"/>
    </source>
</evidence>
<evidence type="ECO:0000256" key="6">
    <source>
        <dbReference type="ARBA" id="ARBA00022676"/>
    </source>
</evidence>
<keyword evidence="18" id="KW-1185">Reference proteome</keyword>
<keyword evidence="9" id="KW-0256">Endoplasmic reticulum</keyword>
<comment type="catalytic activity">
    <reaction evidence="13">
        <text>a di-trans,poly-cis-dolichyl phosphate + UDP-alpha-D-glucose = a di-trans,poly-cis-dolichyl beta-D-glucosyl phosphate + UDP</text>
        <dbReference type="Rhea" id="RHEA:15401"/>
        <dbReference type="Rhea" id="RHEA-COMP:19498"/>
        <dbReference type="Rhea" id="RHEA-COMP:19502"/>
        <dbReference type="ChEBI" id="CHEBI:57525"/>
        <dbReference type="ChEBI" id="CHEBI:57683"/>
        <dbReference type="ChEBI" id="CHEBI:58223"/>
        <dbReference type="ChEBI" id="CHEBI:58885"/>
        <dbReference type="EC" id="2.4.1.117"/>
    </reaction>
    <physiologicalReaction direction="left-to-right" evidence="13">
        <dbReference type="Rhea" id="RHEA:15402"/>
    </physiologicalReaction>
</comment>
<evidence type="ECO:0000259" key="16">
    <source>
        <dbReference type="Pfam" id="PF04138"/>
    </source>
</evidence>
<dbReference type="GO" id="GO:0004581">
    <property type="term" value="F:dolichyl-phosphate beta-glucosyltransferase activity"/>
    <property type="evidence" value="ECO:0007669"/>
    <property type="project" value="UniProtKB-EC"/>
</dbReference>
<accession>Q0RG92</accession>
<comment type="pathway">
    <text evidence="3">Protein modification; protein glycosylation.</text>
</comment>
<evidence type="ECO:0000256" key="2">
    <source>
        <dbReference type="ARBA" id="ARBA00004389"/>
    </source>
</evidence>
<keyword evidence="6 17" id="KW-0328">Glycosyltransferase</keyword>
<evidence type="ECO:0000256" key="8">
    <source>
        <dbReference type="ARBA" id="ARBA00022692"/>
    </source>
</evidence>
<evidence type="ECO:0000259" key="15">
    <source>
        <dbReference type="Pfam" id="PF00535"/>
    </source>
</evidence>
<dbReference type="eggNOG" id="COG2246">
    <property type="taxonomic scope" value="Bacteria"/>
</dbReference>
<dbReference type="Pfam" id="PF00535">
    <property type="entry name" value="Glycos_transf_2"/>
    <property type="match status" value="1"/>
</dbReference>
<evidence type="ECO:0000256" key="1">
    <source>
        <dbReference type="ARBA" id="ARBA00004141"/>
    </source>
</evidence>
<dbReference type="Proteomes" id="UP000000657">
    <property type="component" value="Chromosome"/>
</dbReference>
<keyword evidence="8 14" id="KW-0812">Transmembrane</keyword>
<comment type="subcellular location">
    <subcellularLocation>
        <location evidence="2">Endoplasmic reticulum membrane</location>
        <topology evidence="2">Single-pass membrane protein</topology>
    </subcellularLocation>
    <subcellularLocation>
        <location evidence="1">Membrane</location>
        <topology evidence="1">Multi-pass membrane protein</topology>
    </subcellularLocation>
</comment>
<sequence length="401" mass="44902">MQSLTGAVAPRTSKPPALNLVEVMIPVYNEEAVLEKSVRRLHTYLTDRYPYEWRITIVDNASTDRTLIVADRLAEELPRVQVRHLDVKGRGLALREAWSASDADIVCYMDVDLSTDLDAFLPLTAPLLSGHSEIAIGSRLRRGARVVRGPKREIISRCYNSLLRVFFRSSFRDAQCGFKAMRSDVARILLPAVRNDNWFFDTELLLLADRNRLRIHEVPVDWVDDPDSRVDVVATALEDLRGMWGVGLRILAGRGRVELPAELASARLPARMRAQLGPFAIIGTISTLSYVVLYALLRAVLSAFDANLLALCVTVVGNTWANRRFTFRRTGRQRWARQFVESAMVFGVGLIISSAALAILHLLWQTSGVLSEIVTVLASGVLATIVRFMLLRAWVFHPDRG</sequence>
<evidence type="ECO:0000256" key="14">
    <source>
        <dbReference type="SAM" id="Phobius"/>
    </source>
</evidence>
<gene>
    <name evidence="17" type="ordered locus">FRAAL4856</name>
</gene>
<dbReference type="RefSeq" id="WP_011605970.1">
    <property type="nucleotide sequence ID" value="NC_008278.1"/>
</dbReference>
<feature type="transmembrane region" description="Helical" evidence="14">
    <location>
        <begin position="276"/>
        <end position="297"/>
    </location>
</feature>
<dbReference type="CAZy" id="GT2">
    <property type="family name" value="Glycosyltransferase Family 2"/>
</dbReference>
<dbReference type="KEGG" id="fal:FRAAL4856"/>
<dbReference type="OrthoDB" id="2369748at2"/>
<keyword evidence="7 17" id="KW-0808">Transferase</keyword>
<organism evidence="17 18">
    <name type="scientific">Frankia alni (strain DSM 45986 / CECT 9034 / ACN14a)</name>
    <dbReference type="NCBI Taxonomy" id="326424"/>
    <lineage>
        <taxon>Bacteria</taxon>
        <taxon>Bacillati</taxon>
        <taxon>Actinomycetota</taxon>
        <taxon>Actinomycetes</taxon>
        <taxon>Frankiales</taxon>
        <taxon>Frankiaceae</taxon>
        <taxon>Frankia</taxon>
    </lineage>
</organism>
<comment type="similarity">
    <text evidence="4">Belongs to the glycosyltransferase 2 family.</text>
</comment>
<evidence type="ECO:0000256" key="3">
    <source>
        <dbReference type="ARBA" id="ARBA00004922"/>
    </source>
</evidence>
<dbReference type="AlphaFoldDB" id="Q0RG92"/>
<dbReference type="EMBL" id="CT573213">
    <property type="protein sequence ID" value="CAJ63497.1"/>
    <property type="molecule type" value="Genomic_DNA"/>
</dbReference>
<feature type="domain" description="GtrA/DPMS transmembrane" evidence="16">
    <location>
        <begin position="279"/>
        <end position="396"/>
    </location>
</feature>
<dbReference type="EC" id="2.4.1.117" evidence="5"/>
<reference evidence="17 18" key="1">
    <citation type="journal article" date="2007" name="Genome Res.">
        <title>Genome characteristics of facultatively symbiotic Frankia sp. strains reflect host range and host plant biogeography.</title>
        <authorList>
            <person name="Normand P."/>
            <person name="Lapierre P."/>
            <person name="Tisa L.S."/>
            <person name="Gogarten J.P."/>
            <person name="Alloisio N."/>
            <person name="Bagnarol E."/>
            <person name="Bassi C.A."/>
            <person name="Berry A.M."/>
            <person name="Bickhart D.M."/>
            <person name="Choisne N."/>
            <person name="Couloux A."/>
            <person name="Cournoyer B."/>
            <person name="Cruveiller S."/>
            <person name="Daubin V."/>
            <person name="Demange N."/>
            <person name="Francino M.P."/>
            <person name="Goltsman E."/>
            <person name="Huang Y."/>
            <person name="Kopp O.R."/>
            <person name="Labarre L."/>
            <person name="Lapidus A."/>
            <person name="Lavire C."/>
            <person name="Marechal J."/>
            <person name="Martinez M."/>
            <person name="Mastronunzio J.E."/>
            <person name="Mullin B.C."/>
            <person name="Niemann J."/>
            <person name="Pujic P."/>
            <person name="Rawnsley T."/>
            <person name="Rouy Z."/>
            <person name="Schenowitz C."/>
            <person name="Sellstedt A."/>
            <person name="Tavares F."/>
            <person name="Tomkins J.P."/>
            <person name="Vallenet D."/>
            <person name="Valverde C."/>
            <person name="Wall L.G."/>
            <person name="Wang Y."/>
            <person name="Medigue C."/>
            <person name="Benson D.R."/>
        </authorList>
    </citation>
    <scope>NUCLEOTIDE SEQUENCE [LARGE SCALE GENOMIC DNA]</scope>
    <source>
        <strain evidence="18">DSM 45986 / CECT 9034 / ACN14a</strain>
    </source>
</reference>
<dbReference type="InterPro" id="IPR035518">
    <property type="entry name" value="DPG_synthase"/>
</dbReference>
<dbReference type="PANTHER" id="PTHR10859:SF91">
    <property type="entry name" value="DOLICHYL-PHOSPHATE BETA-GLUCOSYLTRANSFERASE"/>
    <property type="match status" value="1"/>
</dbReference>
<evidence type="ECO:0000256" key="4">
    <source>
        <dbReference type="ARBA" id="ARBA00006739"/>
    </source>
</evidence>
<feature type="transmembrane region" description="Helical" evidence="14">
    <location>
        <begin position="342"/>
        <end position="364"/>
    </location>
</feature>
<evidence type="ECO:0000256" key="7">
    <source>
        <dbReference type="ARBA" id="ARBA00022679"/>
    </source>
</evidence>
<dbReference type="CDD" id="cd04188">
    <property type="entry name" value="DPG_synthase"/>
    <property type="match status" value="1"/>
</dbReference>
<evidence type="ECO:0000256" key="9">
    <source>
        <dbReference type="ARBA" id="ARBA00022824"/>
    </source>
</evidence>
<dbReference type="STRING" id="326424.FRAAL4856"/>
<evidence type="ECO:0000313" key="17">
    <source>
        <dbReference type="EMBL" id="CAJ63497.1"/>
    </source>
</evidence>
<dbReference type="InterPro" id="IPR029044">
    <property type="entry name" value="Nucleotide-diphossugar_trans"/>
</dbReference>
<dbReference type="GO" id="GO:0000271">
    <property type="term" value="P:polysaccharide biosynthetic process"/>
    <property type="evidence" value="ECO:0007669"/>
    <property type="project" value="InterPro"/>
</dbReference>
<dbReference type="InterPro" id="IPR007267">
    <property type="entry name" value="GtrA_DPMS_TM"/>
</dbReference>
<dbReference type="SUPFAM" id="SSF53448">
    <property type="entry name" value="Nucleotide-diphospho-sugar transferases"/>
    <property type="match status" value="1"/>
</dbReference>
<dbReference type="GO" id="GO:0016020">
    <property type="term" value="C:membrane"/>
    <property type="evidence" value="ECO:0007669"/>
    <property type="project" value="UniProtKB-SubCell"/>
</dbReference>
<evidence type="ECO:0000256" key="12">
    <source>
        <dbReference type="ARBA" id="ARBA00023136"/>
    </source>
</evidence>
<dbReference type="GO" id="GO:0006487">
    <property type="term" value="P:protein N-linked glycosylation"/>
    <property type="evidence" value="ECO:0007669"/>
    <property type="project" value="TreeGrafter"/>
</dbReference>
<feature type="domain" description="Glycosyltransferase 2-like" evidence="15">
    <location>
        <begin position="23"/>
        <end position="186"/>
    </location>
</feature>
<feature type="transmembrane region" description="Helical" evidence="14">
    <location>
        <begin position="303"/>
        <end position="321"/>
    </location>
</feature>
<evidence type="ECO:0000256" key="5">
    <source>
        <dbReference type="ARBA" id="ARBA00012583"/>
    </source>
</evidence>
<evidence type="ECO:0000313" key="18">
    <source>
        <dbReference type="Proteomes" id="UP000000657"/>
    </source>
</evidence>
<keyword evidence="10" id="KW-0735">Signal-anchor</keyword>
<evidence type="ECO:0000256" key="11">
    <source>
        <dbReference type="ARBA" id="ARBA00022989"/>
    </source>
</evidence>
<name>Q0RG92_FRAAA</name>
<feature type="transmembrane region" description="Helical" evidence="14">
    <location>
        <begin position="370"/>
        <end position="390"/>
    </location>
</feature>
<evidence type="ECO:0000256" key="10">
    <source>
        <dbReference type="ARBA" id="ARBA00022968"/>
    </source>
</evidence>
<proteinExistence type="inferred from homology"/>
<dbReference type="Pfam" id="PF04138">
    <property type="entry name" value="GtrA_DPMS_TM"/>
    <property type="match status" value="1"/>
</dbReference>
<keyword evidence="11 14" id="KW-1133">Transmembrane helix</keyword>
<dbReference type="eggNOG" id="COG1215">
    <property type="taxonomic scope" value="Bacteria"/>
</dbReference>